<reference evidence="7" key="1">
    <citation type="journal article" date="2019" name="MBio">
        <title>Virus Genomes from Deep Sea Sediments Expand the Ocean Megavirome and Support Independent Origins of Viral Gigantism.</title>
        <authorList>
            <person name="Backstrom D."/>
            <person name="Yutin N."/>
            <person name="Jorgensen S.L."/>
            <person name="Dharamshi J."/>
            <person name="Homa F."/>
            <person name="Zaremba-Niedwiedzka K."/>
            <person name="Spang A."/>
            <person name="Wolf Y.I."/>
            <person name="Koonin E.V."/>
            <person name="Ettema T.J."/>
        </authorList>
    </citation>
    <scope>NUCLEOTIDE SEQUENCE</scope>
</reference>
<feature type="domain" description="RING-type" evidence="5">
    <location>
        <begin position="186"/>
        <end position="224"/>
    </location>
</feature>
<dbReference type="Gene3D" id="3.40.30.10">
    <property type="entry name" value="Glutaredoxin"/>
    <property type="match status" value="1"/>
</dbReference>
<dbReference type="InterPro" id="IPR036249">
    <property type="entry name" value="Thioredoxin-like_sf"/>
</dbReference>
<proteinExistence type="predicted"/>
<keyword evidence="2 4" id="KW-0863">Zinc-finger</keyword>
<dbReference type="GO" id="GO:0031624">
    <property type="term" value="F:ubiquitin conjugating enzyme binding"/>
    <property type="evidence" value="ECO:0007669"/>
    <property type="project" value="TreeGrafter"/>
</dbReference>
<dbReference type="Pfam" id="PF21362">
    <property type="entry name" value="Sina_RING"/>
    <property type="match status" value="1"/>
</dbReference>
<accession>A0A481YUC3</accession>
<dbReference type="InterPro" id="IPR013083">
    <property type="entry name" value="Znf_RING/FYVE/PHD"/>
</dbReference>
<evidence type="ECO:0000256" key="1">
    <source>
        <dbReference type="ARBA" id="ARBA00022723"/>
    </source>
</evidence>
<dbReference type="SUPFAM" id="SSF57850">
    <property type="entry name" value="RING/U-box"/>
    <property type="match status" value="1"/>
</dbReference>
<evidence type="ECO:0000313" key="7">
    <source>
        <dbReference type="EMBL" id="QBK86903.1"/>
    </source>
</evidence>
<evidence type="ECO:0000256" key="3">
    <source>
        <dbReference type="ARBA" id="ARBA00022833"/>
    </source>
</evidence>
<dbReference type="Gene3D" id="3.30.40.10">
    <property type="entry name" value="Zinc/RING finger domain, C3HC4 (zinc finger)"/>
    <property type="match status" value="1"/>
</dbReference>
<dbReference type="InterPro" id="IPR049548">
    <property type="entry name" value="Sina-like_RING"/>
</dbReference>
<dbReference type="InterPro" id="IPR013766">
    <property type="entry name" value="Thioredoxin_domain"/>
</dbReference>
<dbReference type="PANTHER" id="PTHR45877">
    <property type="entry name" value="E3 UBIQUITIN-PROTEIN LIGASE SIAH2"/>
    <property type="match status" value="1"/>
</dbReference>
<name>A0A481YUC3_9VIRU</name>
<dbReference type="EMBL" id="MK500338">
    <property type="protein sequence ID" value="QBK86903.1"/>
    <property type="molecule type" value="Genomic_DNA"/>
</dbReference>
<sequence>MYVATGAMHNDVTTLDHSSFYVAEHRTEKNVLKMRGWGASQTAVLVLFTAPHCPYSAALIPLFRQIALEVENVAFAHLSIFGSSAFGSSAHVAWASKNTTTPIRATPALIFYLFGTPRARFRDVALLNSAGVKRFITNALASLQAPPHMAVPPARASTEERRAFVVPPPPAPDAGRDTESWSAFSCPICFLSYGTSRIYQCAAGHSLCHDCAYKLAPQQCPQCRKPLCGRNTAMEHAAEVIGNMTRAGSFVPAVLP</sequence>
<organism evidence="7">
    <name type="scientific">Marseillevirus LCMAC103</name>
    <dbReference type="NCBI Taxonomy" id="2506604"/>
    <lineage>
        <taxon>Viruses</taxon>
        <taxon>Varidnaviria</taxon>
        <taxon>Bamfordvirae</taxon>
        <taxon>Nucleocytoviricota</taxon>
        <taxon>Megaviricetes</taxon>
        <taxon>Pimascovirales</taxon>
        <taxon>Pimascovirales incertae sedis</taxon>
        <taxon>Marseilleviridae</taxon>
    </lineage>
</organism>
<keyword evidence="1" id="KW-0479">Metal-binding</keyword>
<protein>
    <submittedName>
        <fullName evidence="7">Thioredoxin-like protein</fullName>
    </submittedName>
</protein>
<dbReference type="CDD" id="cd02947">
    <property type="entry name" value="TRX_family"/>
    <property type="match status" value="1"/>
</dbReference>
<feature type="domain" description="Thioredoxin" evidence="6">
    <location>
        <begin position="1"/>
        <end position="145"/>
    </location>
</feature>
<dbReference type="SUPFAM" id="SSF52833">
    <property type="entry name" value="Thioredoxin-like"/>
    <property type="match status" value="1"/>
</dbReference>
<gene>
    <name evidence="7" type="ORF">LCMAC103_02410</name>
</gene>
<keyword evidence="3" id="KW-0862">Zinc</keyword>
<evidence type="ECO:0000256" key="4">
    <source>
        <dbReference type="PROSITE-ProRule" id="PRU00175"/>
    </source>
</evidence>
<dbReference type="InterPro" id="IPR004162">
    <property type="entry name" value="SINA-like_animal"/>
</dbReference>
<dbReference type="InterPro" id="IPR001841">
    <property type="entry name" value="Znf_RING"/>
</dbReference>
<dbReference type="GO" id="GO:0008270">
    <property type="term" value="F:zinc ion binding"/>
    <property type="evidence" value="ECO:0007669"/>
    <property type="project" value="UniProtKB-KW"/>
</dbReference>
<dbReference type="PROSITE" id="PS51352">
    <property type="entry name" value="THIOREDOXIN_2"/>
    <property type="match status" value="1"/>
</dbReference>
<evidence type="ECO:0000259" key="5">
    <source>
        <dbReference type="PROSITE" id="PS50089"/>
    </source>
</evidence>
<dbReference type="GO" id="GO:0043161">
    <property type="term" value="P:proteasome-mediated ubiquitin-dependent protein catabolic process"/>
    <property type="evidence" value="ECO:0007669"/>
    <property type="project" value="TreeGrafter"/>
</dbReference>
<dbReference type="PANTHER" id="PTHR45877:SF2">
    <property type="entry name" value="E3 UBIQUITIN-PROTEIN LIGASE SINA-RELATED"/>
    <property type="match status" value="1"/>
</dbReference>
<evidence type="ECO:0000256" key="2">
    <source>
        <dbReference type="ARBA" id="ARBA00022771"/>
    </source>
</evidence>
<evidence type="ECO:0000259" key="6">
    <source>
        <dbReference type="PROSITE" id="PS51352"/>
    </source>
</evidence>
<dbReference type="PROSITE" id="PS50089">
    <property type="entry name" value="ZF_RING_2"/>
    <property type="match status" value="1"/>
</dbReference>
<dbReference type="GO" id="GO:0061630">
    <property type="term" value="F:ubiquitin protein ligase activity"/>
    <property type="evidence" value="ECO:0007669"/>
    <property type="project" value="TreeGrafter"/>
</dbReference>